<dbReference type="AlphaFoldDB" id="A0A9Q1J1Y9"/>
<dbReference type="FunFam" id="2.60.120.200:FF:000021">
    <property type="entry name" value="Galectin"/>
    <property type="match status" value="1"/>
</dbReference>
<name>A0A9Q1J1Y9_SYNKA</name>
<dbReference type="GO" id="GO:0030246">
    <property type="term" value="F:carbohydrate binding"/>
    <property type="evidence" value="ECO:0007669"/>
    <property type="project" value="UniProtKB-UniRule"/>
</dbReference>
<sequence length="231" mass="26402">MSENLNEQLDKDLSTCRWFSIQCDESVDSSSTAQLMVFIRMVFDDLSTKEELLTLIPLRTTTRGVDIYNAIKTFFVEKKVPLEKLVSVTTDGAPAMVLEVKNMSFKPGMTLKVTGVVKSDPRRFSINVGHSMEAIALHFDVRFKHLSDVLTIVLNSKKNNSWQDEKREHDFDFEAEKEFEVSILFTGDYFDIHLPDGHKVQFPNRPGSKKYSYLFFCGDAKIQDISVKPSN</sequence>
<dbReference type="SMART" id="SM00276">
    <property type="entry name" value="GLECT"/>
    <property type="match status" value="1"/>
</dbReference>
<dbReference type="EMBL" id="JAINUF010000004">
    <property type="protein sequence ID" value="KAJ8363186.1"/>
    <property type="molecule type" value="Genomic_DNA"/>
</dbReference>
<dbReference type="InterPro" id="IPR013320">
    <property type="entry name" value="ConA-like_dom_sf"/>
</dbReference>
<proteinExistence type="predicted"/>
<accession>A0A9Q1J1Y9</accession>
<evidence type="ECO:0000259" key="4">
    <source>
        <dbReference type="PROSITE" id="PS51304"/>
    </source>
</evidence>
<comment type="subunit">
    <text evidence="1">Homodimer.</text>
</comment>
<evidence type="ECO:0000256" key="1">
    <source>
        <dbReference type="ARBA" id="ARBA00011738"/>
    </source>
</evidence>
<comment type="caution">
    <text evidence="5">The sequence shown here is derived from an EMBL/GenBank/DDBJ whole genome shotgun (WGS) entry which is preliminary data.</text>
</comment>
<dbReference type="SUPFAM" id="SSF49899">
    <property type="entry name" value="Concanavalin A-like lectins/glucanases"/>
    <property type="match status" value="1"/>
</dbReference>
<protein>
    <recommendedName>
        <fullName evidence="3">Galectin</fullName>
    </recommendedName>
</protein>
<dbReference type="PANTHER" id="PTHR45913:SF21">
    <property type="entry name" value="DUF4371 DOMAIN-CONTAINING PROTEIN"/>
    <property type="match status" value="1"/>
</dbReference>
<feature type="domain" description="Galectin" evidence="4">
    <location>
        <begin position="97"/>
        <end position="228"/>
    </location>
</feature>
<dbReference type="Pfam" id="PF00337">
    <property type="entry name" value="Gal-bind_lectin"/>
    <property type="match status" value="1"/>
</dbReference>
<dbReference type="SMART" id="SM00908">
    <property type="entry name" value="Gal-bind_lectin"/>
    <property type="match status" value="1"/>
</dbReference>
<dbReference type="Gene3D" id="2.60.120.200">
    <property type="match status" value="1"/>
</dbReference>
<dbReference type="PANTHER" id="PTHR45913">
    <property type="entry name" value="EPM2A-INTERACTING PROTEIN 1"/>
    <property type="match status" value="1"/>
</dbReference>
<gene>
    <name evidence="5" type="ORF">SKAU_G00120170</name>
</gene>
<dbReference type="CDD" id="cd00070">
    <property type="entry name" value="GLECT"/>
    <property type="match status" value="1"/>
</dbReference>
<evidence type="ECO:0000313" key="6">
    <source>
        <dbReference type="Proteomes" id="UP001152622"/>
    </source>
</evidence>
<dbReference type="InterPro" id="IPR001079">
    <property type="entry name" value="Galectin_CRD"/>
</dbReference>
<evidence type="ECO:0000313" key="5">
    <source>
        <dbReference type="EMBL" id="KAJ8363186.1"/>
    </source>
</evidence>
<evidence type="ECO:0000256" key="2">
    <source>
        <dbReference type="ARBA" id="ARBA00022734"/>
    </source>
</evidence>
<dbReference type="OrthoDB" id="8951229at2759"/>
<dbReference type="Proteomes" id="UP001152622">
    <property type="component" value="Chromosome 4"/>
</dbReference>
<dbReference type="PROSITE" id="PS51304">
    <property type="entry name" value="GALECTIN"/>
    <property type="match status" value="1"/>
</dbReference>
<keyword evidence="6" id="KW-1185">Reference proteome</keyword>
<reference evidence="5" key="1">
    <citation type="journal article" date="2023" name="Science">
        <title>Genome structures resolve the early diversification of teleost fishes.</title>
        <authorList>
            <person name="Parey E."/>
            <person name="Louis A."/>
            <person name="Montfort J."/>
            <person name="Bouchez O."/>
            <person name="Roques C."/>
            <person name="Iampietro C."/>
            <person name="Lluch J."/>
            <person name="Castinel A."/>
            <person name="Donnadieu C."/>
            <person name="Desvignes T."/>
            <person name="Floi Bucao C."/>
            <person name="Jouanno E."/>
            <person name="Wen M."/>
            <person name="Mejri S."/>
            <person name="Dirks R."/>
            <person name="Jansen H."/>
            <person name="Henkel C."/>
            <person name="Chen W.J."/>
            <person name="Zahm M."/>
            <person name="Cabau C."/>
            <person name="Klopp C."/>
            <person name="Thompson A.W."/>
            <person name="Robinson-Rechavi M."/>
            <person name="Braasch I."/>
            <person name="Lecointre G."/>
            <person name="Bobe J."/>
            <person name="Postlethwait J.H."/>
            <person name="Berthelot C."/>
            <person name="Roest Crollius H."/>
            <person name="Guiguen Y."/>
        </authorList>
    </citation>
    <scope>NUCLEOTIDE SEQUENCE</scope>
    <source>
        <strain evidence="5">WJC10195</strain>
    </source>
</reference>
<keyword evidence="2 3" id="KW-0430">Lectin</keyword>
<evidence type="ECO:0000256" key="3">
    <source>
        <dbReference type="RuleBase" id="RU102079"/>
    </source>
</evidence>
<organism evidence="5 6">
    <name type="scientific">Synaphobranchus kaupii</name>
    <name type="common">Kaup's arrowtooth eel</name>
    <dbReference type="NCBI Taxonomy" id="118154"/>
    <lineage>
        <taxon>Eukaryota</taxon>
        <taxon>Metazoa</taxon>
        <taxon>Chordata</taxon>
        <taxon>Craniata</taxon>
        <taxon>Vertebrata</taxon>
        <taxon>Euteleostomi</taxon>
        <taxon>Actinopterygii</taxon>
        <taxon>Neopterygii</taxon>
        <taxon>Teleostei</taxon>
        <taxon>Anguilliformes</taxon>
        <taxon>Synaphobranchidae</taxon>
        <taxon>Synaphobranchus</taxon>
    </lineage>
</organism>